<accession>A0AAV8YJK6</accession>
<sequence length="87" mass="9289">MVYNISDNDRTMSNKFETLKHHHVDNSDSGSGDEEVGPNITDLGPIEYPAGGTPTAAPLLSLVLEKAFTNTGIAGRSLLSLSLITFQ</sequence>
<protein>
    <submittedName>
        <fullName evidence="2">Uncharacterized protein</fullName>
    </submittedName>
</protein>
<dbReference type="Proteomes" id="UP001162162">
    <property type="component" value="Unassembled WGS sequence"/>
</dbReference>
<dbReference type="AlphaFoldDB" id="A0AAV8YJK6"/>
<gene>
    <name evidence="2" type="ORF">NQ318_012784</name>
</gene>
<evidence type="ECO:0000313" key="2">
    <source>
        <dbReference type="EMBL" id="KAJ8950704.1"/>
    </source>
</evidence>
<feature type="region of interest" description="Disordered" evidence="1">
    <location>
        <begin position="20"/>
        <end position="48"/>
    </location>
</feature>
<comment type="caution">
    <text evidence="2">The sequence shown here is derived from an EMBL/GenBank/DDBJ whole genome shotgun (WGS) entry which is preliminary data.</text>
</comment>
<proteinExistence type="predicted"/>
<reference evidence="2" key="1">
    <citation type="journal article" date="2023" name="Insect Mol. Biol.">
        <title>Genome sequencing provides insights into the evolution of gene families encoding plant cell wall-degrading enzymes in longhorned beetles.</title>
        <authorList>
            <person name="Shin N.R."/>
            <person name="Okamura Y."/>
            <person name="Kirsch R."/>
            <person name="Pauchet Y."/>
        </authorList>
    </citation>
    <scope>NUCLEOTIDE SEQUENCE</scope>
    <source>
        <strain evidence="2">AMC_N1</strain>
    </source>
</reference>
<name>A0AAV8YJK6_9CUCU</name>
<keyword evidence="3" id="KW-1185">Reference proteome</keyword>
<organism evidence="2 3">
    <name type="scientific">Aromia moschata</name>
    <dbReference type="NCBI Taxonomy" id="1265417"/>
    <lineage>
        <taxon>Eukaryota</taxon>
        <taxon>Metazoa</taxon>
        <taxon>Ecdysozoa</taxon>
        <taxon>Arthropoda</taxon>
        <taxon>Hexapoda</taxon>
        <taxon>Insecta</taxon>
        <taxon>Pterygota</taxon>
        <taxon>Neoptera</taxon>
        <taxon>Endopterygota</taxon>
        <taxon>Coleoptera</taxon>
        <taxon>Polyphaga</taxon>
        <taxon>Cucujiformia</taxon>
        <taxon>Chrysomeloidea</taxon>
        <taxon>Cerambycidae</taxon>
        <taxon>Cerambycinae</taxon>
        <taxon>Callichromatini</taxon>
        <taxon>Aromia</taxon>
    </lineage>
</organism>
<evidence type="ECO:0000256" key="1">
    <source>
        <dbReference type="SAM" id="MobiDB-lite"/>
    </source>
</evidence>
<evidence type="ECO:0000313" key="3">
    <source>
        <dbReference type="Proteomes" id="UP001162162"/>
    </source>
</evidence>
<dbReference type="EMBL" id="JAPWTK010000096">
    <property type="protein sequence ID" value="KAJ8950704.1"/>
    <property type="molecule type" value="Genomic_DNA"/>
</dbReference>